<name>A0AAV8T5W1_9ROSI</name>
<feature type="domain" description="HTH myb-type" evidence="8">
    <location>
        <begin position="9"/>
        <end position="61"/>
    </location>
</feature>
<dbReference type="FunFam" id="1.10.10.60:FF:000001">
    <property type="entry name" value="MYB-related transcription factor"/>
    <property type="match status" value="1"/>
</dbReference>
<keyword evidence="4" id="KW-0238">DNA-binding</keyword>
<dbReference type="PANTHER" id="PTHR47997">
    <property type="entry name" value="MYB DOMAIN PROTEIN 55"/>
    <property type="match status" value="1"/>
</dbReference>
<dbReference type="Pfam" id="PF00249">
    <property type="entry name" value="Myb_DNA-binding"/>
    <property type="match status" value="2"/>
</dbReference>
<dbReference type="GO" id="GO:0003677">
    <property type="term" value="F:DNA binding"/>
    <property type="evidence" value="ECO:0007669"/>
    <property type="project" value="UniProtKB-KW"/>
</dbReference>
<dbReference type="EMBL" id="JAIWQS010000006">
    <property type="protein sequence ID" value="KAJ8761588.1"/>
    <property type="molecule type" value="Genomic_DNA"/>
</dbReference>
<dbReference type="InterPro" id="IPR009057">
    <property type="entry name" value="Homeodomain-like_sf"/>
</dbReference>
<organism evidence="9 10">
    <name type="scientific">Erythroxylum novogranatense</name>
    <dbReference type="NCBI Taxonomy" id="1862640"/>
    <lineage>
        <taxon>Eukaryota</taxon>
        <taxon>Viridiplantae</taxon>
        <taxon>Streptophyta</taxon>
        <taxon>Embryophyta</taxon>
        <taxon>Tracheophyta</taxon>
        <taxon>Spermatophyta</taxon>
        <taxon>Magnoliopsida</taxon>
        <taxon>eudicotyledons</taxon>
        <taxon>Gunneridae</taxon>
        <taxon>Pentapetalae</taxon>
        <taxon>rosids</taxon>
        <taxon>fabids</taxon>
        <taxon>Malpighiales</taxon>
        <taxon>Erythroxylaceae</taxon>
        <taxon>Erythroxylum</taxon>
    </lineage>
</organism>
<protein>
    <submittedName>
        <fullName evidence="9">Uncharacterized protein</fullName>
    </submittedName>
</protein>
<dbReference type="GO" id="GO:0005634">
    <property type="term" value="C:nucleus"/>
    <property type="evidence" value="ECO:0007669"/>
    <property type="project" value="UniProtKB-SubCell"/>
</dbReference>
<dbReference type="Gene3D" id="1.10.10.60">
    <property type="entry name" value="Homeodomain-like"/>
    <property type="match status" value="2"/>
</dbReference>
<evidence type="ECO:0000259" key="7">
    <source>
        <dbReference type="PROSITE" id="PS50090"/>
    </source>
</evidence>
<dbReference type="SMART" id="SM00717">
    <property type="entry name" value="SANT"/>
    <property type="match status" value="2"/>
</dbReference>
<evidence type="ECO:0000256" key="6">
    <source>
        <dbReference type="ARBA" id="ARBA00023242"/>
    </source>
</evidence>
<dbReference type="Proteomes" id="UP001159364">
    <property type="component" value="Linkage Group LG06"/>
</dbReference>
<keyword evidence="6" id="KW-0539">Nucleus</keyword>
<evidence type="ECO:0000256" key="1">
    <source>
        <dbReference type="ARBA" id="ARBA00004123"/>
    </source>
</evidence>
<sequence>MVRAPNSQRPPLTKGTWSPEEDRKLIAYIERYGIWNWTEMPKAAGLLRSGKSCRLRWLNYLNPDLKRGKFSREEVETILKLHKTMGNSWSKIAKELPGRTDNDIKNFWNTHVKKWLKRNVEQAAKLQRKEASMVEPKEEDLTQNDLPVPRATKVSNSDGVTNEVTTSSAELFGDYILSNSSFVELEDYNRTKDENAGLFESFGDFQPVSMGSDCVVEDSDTIYINQLWFQDEGMIHVDHLWHLC</sequence>
<keyword evidence="2" id="KW-0677">Repeat</keyword>
<dbReference type="InterPro" id="IPR001005">
    <property type="entry name" value="SANT/Myb"/>
</dbReference>
<comment type="caution">
    <text evidence="9">The sequence shown here is derived from an EMBL/GenBank/DDBJ whole genome shotgun (WGS) entry which is preliminary data.</text>
</comment>
<dbReference type="PANTHER" id="PTHR47997:SF28">
    <property type="entry name" value="TRANSCRIPTION FACTOR MYB15-LIKE"/>
    <property type="match status" value="1"/>
</dbReference>
<proteinExistence type="predicted"/>
<gene>
    <name evidence="9" type="ORF">K2173_004364</name>
</gene>
<feature type="domain" description="HTH myb-type" evidence="8">
    <location>
        <begin position="62"/>
        <end position="116"/>
    </location>
</feature>
<evidence type="ECO:0000256" key="5">
    <source>
        <dbReference type="ARBA" id="ARBA00023163"/>
    </source>
</evidence>
<evidence type="ECO:0000313" key="9">
    <source>
        <dbReference type="EMBL" id="KAJ8761588.1"/>
    </source>
</evidence>
<feature type="domain" description="Myb-like" evidence="7">
    <location>
        <begin position="9"/>
        <end position="61"/>
    </location>
</feature>
<dbReference type="PROSITE" id="PS51294">
    <property type="entry name" value="HTH_MYB"/>
    <property type="match status" value="2"/>
</dbReference>
<dbReference type="AlphaFoldDB" id="A0AAV8T5W1"/>
<evidence type="ECO:0000313" key="10">
    <source>
        <dbReference type="Proteomes" id="UP001159364"/>
    </source>
</evidence>
<dbReference type="SUPFAM" id="SSF46689">
    <property type="entry name" value="Homeodomain-like"/>
    <property type="match status" value="1"/>
</dbReference>
<dbReference type="InterPro" id="IPR017930">
    <property type="entry name" value="Myb_dom"/>
</dbReference>
<dbReference type="InterPro" id="IPR051953">
    <property type="entry name" value="Plant_SW-associated_TFs"/>
</dbReference>
<evidence type="ECO:0000259" key="8">
    <source>
        <dbReference type="PROSITE" id="PS51294"/>
    </source>
</evidence>
<keyword evidence="3" id="KW-0805">Transcription regulation</keyword>
<keyword evidence="10" id="KW-1185">Reference proteome</keyword>
<dbReference type="CDD" id="cd00167">
    <property type="entry name" value="SANT"/>
    <property type="match status" value="2"/>
</dbReference>
<dbReference type="PROSITE" id="PS50090">
    <property type="entry name" value="MYB_LIKE"/>
    <property type="match status" value="2"/>
</dbReference>
<accession>A0AAV8T5W1</accession>
<evidence type="ECO:0000256" key="3">
    <source>
        <dbReference type="ARBA" id="ARBA00023015"/>
    </source>
</evidence>
<evidence type="ECO:0000256" key="4">
    <source>
        <dbReference type="ARBA" id="ARBA00023125"/>
    </source>
</evidence>
<feature type="domain" description="Myb-like" evidence="7">
    <location>
        <begin position="62"/>
        <end position="112"/>
    </location>
</feature>
<keyword evidence="5" id="KW-0804">Transcription</keyword>
<reference evidence="9 10" key="1">
    <citation type="submission" date="2021-09" db="EMBL/GenBank/DDBJ databases">
        <title>Genomic insights and catalytic innovation underlie evolution of tropane alkaloids biosynthesis.</title>
        <authorList>
            <person name="Wang Y.-J."/>
            <person name="Tian T."/>
            <person name="Huang J.-P."/>
            <person name="Huang S.-X."/>
        </authorList>
    </citation>
    <scope>NUCLEOTIDE SEQUENCE [LARGE SCALE GENOMIC DNA]</scope>
    <source>
        <strain evidence="9">KIB-2018</strain>
        <tissue evidence="9">Leaf</tissue>
    </source>
</reference>
<evidence type="ECO:0000256" key="2">
    <source>
        <dbReference type="ARBA" id="ARBA00022737"/>
    </source>
</evidence>
<comment type="subcellular location">
    <subcellularLocation>
        <location evidence="1">Nucleus</location>
    </subcellularLocation>
</comment>